<dbReference type="SUPFAM" id="SSF143243">
    <property type="entry name" value="Nqo5-like"/>
    <property type="match status" value="1"/>
</dbReference>
<dbReference type="Proteomes" id="UP000503004">
    <property type="component" value="Chromosome"/>
</dbReference>
<evidence type="ECO:0000256" key="3">
    <source>
        <dbReference type="PIRSR" id="PIRSR601501-1"/>
    </source>
</evidence>
<evidence type="ECO:0000259" key="4">
    <source>
        <dbReference type="Pfam" id="PF00329"/>
    </source>
</evidence>
<dbReference type="KEGG" id="metu:GNH96_12000"/>
<dbReference type="PANTHER" id="PTHR43485:SF1">
    <property type="entry name" value="FORMATE HYDROGENLYASE SUBUNIT 5-RELATED"/>
    <property type="match status" value="1"/>
</dbReference>
<feature type="domain" description="NADH:ubiquinone oxidoreductase 30kDa subunit" evidence="4">
    <location>
        <begin position="35"/>
        <end position="148"/>
    </location>
</feature>
<evidence type="ECO:0000256" key="2">
    <source>
        <dbReference type="ARBA" id="ARBA00023027"/>
    </source>
</evidence>
<dbReference type="InterPro" id="IPR001135">
    <property type="entry name" value="NADH_Q_OxRdtase_suD"/>
</dbReference>
<dbReference type="InterPro" id="IPR029014">
    <property type="entry name" value="NiFe-Hase_large"/>
</dbReference>
<dbReference type="Pfam" id="PF00346">
    <property type="entry name" value="Complex1_49kDa"/>
    <property type="match status" value="1"/>
</dbReference>
<accession>A0A858Q9T0</accession>
<proteinExistence type="predicted"/>
<reference evidence="7" key="1">
    <citation type="submission" date="2019-12" db="EMBL/GenBank/DDBJ databases">
        <authorList>
            <person name="Awala S.I."/>
            <person name="Rhee S.K."/>
        </authorList>
    </citation>
    <scope>NUCLEOTIDE SEQUENCE [LARGE SCALE GENOMIC DNA]</scope>
    <source>
        <strain evidence="7">IM1</strain>
    </source>
</reference>
<dbReference type="GO" id="GO:0016651">
    <property type="term" value="F:oxidoreductase activity, acting on NAD(P)H"/>
    <property type="evidence" value="ECO:0007669"/>
    <property type="project" value="InterPro"/>
</dbReference>
<evidence type="ECO:0000313" key="7">
    <source>
        <dbReference type="Proteomes" id="UP000503004"/>
    </source>
</evidence>
<evidence type="ECO:0000256" key="1">
    <source>
        <dbReference type="ARBA" id="ARBA00023002"/>
    </source>
</evidence>
<dbReference type="SUPFAM" id="SSF56762">
    <property type="entry name" value="HydB/Nqo4-like"/>
    <property type="match status" value="1"/>
</dbReference>
<dbReference type="RefSeq" id="WP_169603904.1">
    <property type="nucleotide sequence ID" value="NZ_CP046565.1"/>
</dbReference>
<keyword evidence="3" id="KW-0479">Metal-binding</keyword>
<dbReference type="InterPro" id="IPR052197">
    <property type="entry name" value="ComplexI_49kDa-like"/>
</dbReference>
<dbReference type="Pfam" id="PF00374">
    <property type="entry name" value="NiFeSe_Hases"/>
    <property type="match status" value="1"/>
</dbReference>
<keyword evidence="7" id="KW-1185">Reference proteome</keyword>
<evidence type="ECO:0000259" key="5">
    <source>
        <dbReference type="Pfam" id="PF00346"/>
    </source>
</evidence>
<name>A0A858Q9T0_9GAMM</name>
<dbReference type="GO" id="GO:0008137">
    <property type="term" value="F:NADH dehydrogenase (ubiquinone) activity"/>
    <property type="evidence" value="ECO:0007669"/>
    <property type="project" value="InterPro"/>
</dbReference>
<dbReference type="Gene3D" id="1.10.645.10">
    <property type="entry name" value="Cytochrome-c3 Hydrogenase, chain B"/>
    <property type="match status" value="1"/>
</dbReference>
<dbReference type="GO" id="GO:0048038">
    <property type="term" value="F:quinone binding"/>
    <property type="evidence" value="ECO:0007669"/>
    <property type="project" value="InterPro"/>
</dbReference>
<dbReference type="Pfam" id="PF00329">
    <property type="entry name" value="Complex1_30kDa"/>
    <property type="match status" value="1"/>
</dbReference>
<feature type="binding site" evidence="3">
    <location>
        <position position="212"/>
    </location>
    <ligand>
        <name>Mg(2+)</name>
        <dbReference type="ChEBI" id="CHEBI:18420"/>
    </ligand>
</feature>
<dbReference type="PANTHER" id="PTHR43485">
    <property type="entry name" value="HYDROGENASE-4 COMPONENT G"/>
    <property type="match status" value="1"/>
</dbReference>
<keyword evidence="3" id="KW-0460">Magnesium</keyword>
<feature type="domain" description="NADH-quinone oxidoreductase subunit D" evidence="5">
    <location>
        <begin position="284"/>
        <end position="448"/>
    </location>
</feature>
<organism evidence="6 7">
    <name type="scientific">Methylococcus geothermalis</name>
    <dbReference type="NCBI Taxonomy" id="2681310"/>
    <lineage>
        <taxon>Bacteria</taxon>
        <taxon>Pseudomonadati</taxon>
        <taxon>Pseudomonadota</taxon>
        <taxon>Gammaproteobacteria</taxon>
        <taxon>Methylococcales</taxon>
        <taxon>Methylococcaceae</taxon>
        <taxon>Methylococcus</taxon>
    </lineage>
</organism>
<protein>
    <submittedName>
        <fullName evidence="6">Ni,Fe-hydrogenase III large subunit</fullName>
    </submittedName>
</protein>
<gene>
    <name evidence="6" type="ORF">GNH96_12000</name>
</gene>
<dbReference type="InterPro" id="IPR001501">
    <property type="entry name" value="Ni-dep_hyd_lsu"/>
</dbReference>
<dbReference type="GO" id="GO:0051287">
    <property type="term" value="F:NAD binding"/>
    <property type="evidence" value="ECO:0007669"/>
    <property type="project" value="InterPro"/>
</dbReference>
<dbReference type="GO" id="GO:0016151">
    <property type="term" value="F:nickel cation binding"/>
    <property type="evidence" value="ECO:0007669"/>
    <property type="project" value="InterPro"/>
</dbReference>
<dbReference type="EMBL" id="CP046565">
    <property type="protein sequence ID" value="QJD30627.1"/>
    <property type="molecule type" value="Genomic_DNA"/>
</dbReference>
<dbReference type="Gene3D" id="3.30.460.80">
    <property type="entry name" value="NADH:ubiquinone oxidoreductase, 30kDa subunit"/>
    <property type="match status" value="1"/>
</dbReference>
<evidence type="ECO:0000313" key="6">
    <source>
        <dbReference type="EMBL" id="QJD30627.1"/>
    </source>
</evidence>
<dbReference type="InterPro" id="IPR037232">
    <property type="entry name" value="NADH_quin_OxRdtase_su_C/D-like"/>
</dbReference>
<keyword evidence="2" id="KW-0520">NAD</keyword>
<keyword evidence="1" id="KW-0560">Oxidoreductase</keyword>
<sequence length="527" mass="58852">MSVESLTSLRLKLAAQDIDNRSSVPCALPPATVLQIDARDWGKAAETAKSEHWRWAGVWADDRGFDLTVNACLEHRGTYLILRTTLAPERASLPSHAPYYWAADRPERHIQDLFGVRFEDHPDPRRWIRHRAWDEGVHPLRKEFPAAGSNAEETPPDRDYPFLKAQGASVYEIPVGPVHAGIIEPGHFRFQAVGETVLHLEERLGYVHKGIEKIAEGRDPDGLARLAGRVSGDTTVGHAWAACMAMERAAGIEIPLRAAYLRGILAERERVINHLWDLGALCNDVGFAFGYYQFGRLREQWLRENQVHFGHRLLMDRIVPGGARVDITPATAKAMHRSITALRVELDELLTLLDANSSLEDRFLNAGILSTELAAALGALGFVGRASGQTFDTRRDAPYPPYDRLKVSVPTESQGDVSSRFWVRYKELRAGLRLLGDLLEGMPEGERVARWQVPAEGAEGFAAIEGWRGEILCFVRFGSDNAIRRYWPRDPSVINWPALEKLILGNIVPDFPVCNKSVNGSYSGHDL</sequence>
<dbReference type="InterPro" id="IPR001268">
    <property type="entry name" value="NADH_UbQ_OxRdtase_30kDa_su"/>
</dbReference>
<dbReference type="AlphaFoldDB" id="A0A858Q9T0"/>